<reference evidence="2" key="1">
    <citation type="submission" date="2021-04" db="EMBL/GenBank/DDBJ databases">
        <title>Genome based classification of Actinospica acidithermotolerans sp. nov., an actinobacterium isolated from an Indonesian hot spring.</title>
        <authorList>
            <person name="Kusuma A.B."/>
            <person name="Putra K.E."/>
            <person name="Nafisah S."/>
            <person name="Loh J."/>
            <person name="Nouioui I."/>
            <person name="Goodfellow M."/>
        </authorList>
    </citation>
    <scope>NUCLEOTIDE SEQUENCE</scope>
    <source>
        <strain evidence="2">MGRD01-02</strain>
    </source>
</reference>
<gene>
    <name evidence="2" type="ORF">KDK95_33235</name>
</gene>
<name>A0A941EI40_9ACTN</name>
<sequence>MQPTTASAADPGAPVTPDPGGAADRWTPGAEVGVIEGCTGRRMHGSVALVFDGAVWVWIPDLRHSPPSSCAPRGYLIPMTPERIESGAMWAEPLPSSLTTPEPTLSDVEDYWAWARNVGAAASSSANSYISALRAVFAGEGAGMGAAVADIDLESALAAFRSRRERSAKTLHQYTASARSAVRNYGIQRRYALASHTGAPTWAGSEGCSCQSAPGEAS</sequence>
<comment type="caution">
    <text evidence="2">The sequence shown here is derived from an EMBL/GenBank/DDBJ whole genome shotgun (WGS) entry which is preliminary data.</text>
</comment>
<accession>A0A941EI40</accession>
<evidence type="ECO:0000313" key="3">
    <source>
        <dbReference type="Proteomes" id="UP000676325"/>
    </source>
</evidence>
<feature type="region of interest" description="Disordered" evidence="1">
    <location>
        <begin position="1"/>
        <end position="27"/>
    </location>
</feature>
<keyword evidence="3" id="KW-1185">Reference proteome</keyword>
<protein>
    <recommendedName>
        <fullName evidence="4">Core-binding (CB) domain-containing protein</fullName>
    </recommendedName>
</protein>
<evidence type="ECO:0008006" key="4">
    <source>
        <dbReference type="Google" id="ProtNLM"/>
    </source>
</evidence>
<proteinExistence type="predicted"/>
<dbReference type="AlphaFoldDB" id="A0A941EI40"/>
<organism evidence="2 3">
    <name type="scientific">Actinospica acidithermotolerans</name>
    <dbReference type="NCBI Taxonomy" id="2828514"/>
    <lineage>
        <taxon>Bacteria</taxon>
        <taxon>Bacillati</taxon>
        <taxon>Actinomycetota</taxon>
        <taxon>Actinomycetes</taxon>
        <taxon>Catenulisporales</taxon>
        <taxon>Actinospicaceae</taxon>
        <taxon>Actinospica</taxon>
    </lineage>
</organism>
<dbReference type="Proteomes" id="UP000676325">
    <property type="component" value="Unassembled WGS sequence"/>
</dbReference>
<dbReference type="EMBL" id="JAGSOH010000198">
    <property type="protein sequence ID" value="MBR7831218.1"/>
    <property type="molecule type" value="Genomic_DNA"/>
</dbReference>
<dbReference type="RefSeq" id="WP_212522333.1">
    <property type="nucleotide sequence ID" value="NZ_JAGSOH010000198.1"/>
</dbReference>
<evidence type="ECO:0000256" key="1">
    <source>
        <dbReference type="SAM" id="MobiDB-lite"/>
    </source>
</evidence>
<evidence type="ECO:0000313" key="2">
    <source>
        <dbReference type="EMBL" id="MBR7831218.1"/>
    </source>
</evidence>